<feature type="transmembrane region" description="Helical" evidence="2">
    <location>
        <begin position="71"/>
        <end position="88"/>
    </location>
</feature>
<keyword evidence="2" id="KW-0812">Transmembrane</keyword>
<keyword evidence="2" id="KW-0472">Membrane</keyword>
<dbReference type="Proteomes" id="UP001597120">
    <property type="component" value="Unassembled WGS sequence"/>
</dbReference>
<evidence type="ECO:0000313" key="4">
    <source>
        <dbReference type="Proteomes" id="UP001597120"/>
    </source>
</evidence>
<name>A0ABW3DHV0_9BACL</name>
<keyword evidence="2" id="KW-1133">Transmembrane helix</keyword>
<organism evidence="3 4">
    <name type="scientific">Paenibacillus residui</name>
    <dbReference type="NCBI Taxonomy" id="629724"/>
    <lineage>
        <taxon>Bacteria</taxon>
        <taxon>Bacillati</taxon>
        <taxon>Bacillota</taxon>
        <taxon>Bacilli</taxon>
        <taxon>Bacillales</taxon>
        <taxon>Paenibacillaceae</taxon>
        <taxon>Paenibacillus</taxon>
    </lineage>
</organism>
<evidence type="ECO:0000256" key="2">
    <source>
        <dbReference type="SAM" id="Phobius"/>
    </source>
</evidence>
<dbReference type="RefSeq" id="WP_144933503.1">
    <property type="nucleotide sequence ID" value="NZ_JBHTIU010000101.1"/>
</dbReference>
<feature type="transmembrane region" description="Helical" evidence="2">
    <location>
        <begin position="44"/>
        <end position="65"/>
    </location>
</feature>
<comment type="caution">
    <text evidence="3">The sequence shown here is derived from an EMBL/GenBank/DDBJ whole genome shotgun (WGS) entry which is preliminary data.</text>
</comment>
<feature type="region of interest" description="Disordered" evidence="1">
    <location>
        <begin position="1"/>
        <end position="25"/>
    </location>
</feature>
<evidence type="ECO:0000313" key="3">
    <source>
        <dbReference type="EMBL" id="MFD0872139.1"/>
    </source>
</evidence>
<proteinExistence type="predicted"/>
<protein>
    <recommendedName>
        <fullName evidence="5">Methyltransferase</fullName>
    </recommendedName>
</protein>
<accession>A0ABW3DHV0</accession>
<sequence length="180" mass="21600">MSRKWERMVEKNRKQTDRLRRKQGKPSVLYSQSATFRRFLGRNWMLPFFLIGFSIMFTILFYDYYQGDASYWFIAISYFLLGLMIFFLRRPMLGIGKTELTSRRFGGDKTVPAEEVSEITFMPGYVIIQFKSKRMRWVYSKFMHRMDLNAVKEELKPFAQKNGIRWTDSTQTEAQSQQKQ</sequence>
<gene>
    <name evidence="3" type="ORF">ACFQ03_23760</name>
</gene>
<dbReference type="EMBL" id="JBHTIU010000101">
    <property type="protein sequence ID" value="MFD0872139.1"/>
    <property type="molecule type" value="Genomic_DNA"/>
</dbReference>
<reference evidence="4" key="1">
    <citation type="journal article" date="2019" name="Int. J. Syst. Evol. Microbiol.">
        <title>The Global Catalogue of Microorganisms (GCM) 10K type strain sequencing project: providing services to taxonomists for standard genome sequencing and annotation.</title>
        <authorList>
            <consortium name="The Broad Institute Genomics Platform"/>
            <consortium name="The Broad Institute Genome Sequencing Center for Infectious Disease"/>
            <person name="Wu L."/>
            <person name="Ma J."/>
        </authorList>
    </citation>
    <scope>NUCLEOTIDE SEQUENCE [LARGE SCALE GENOMIC DNA]</scope>
    <source>
        <strain evidence="4">CCUG 57263</strain>
    </source>
</reference>
<feature type="compositionally biased region" description="Basic and acidic residues" evidence="1">
    <location>
        <begin position="1"/>
        <end position="18"/>
    </location>
</feature>
<keyword evidence="4" id="KW-1185">Reference proteome</keyword>
<evidence type="ECO:0000256" key="1">
    <source>
        <dbReference type="SAM" id="MobiDB-lite"/>
    </source>
</evidence>
<evidence type="ECO:0008006" key="5">
    <source>
        <dbReference type="Google" id="ProtNLM"/>
    </source>
</evidence>